<organism evidence="1 2">
    <name type="scientific">Rhizophagus irregularis</name>
    <dbReference type="NCBI Taxonomy" id="588596"/>
    <lineage>
        <taxon>Eukaryota</taxon>
        <taxon>Fungi</taxon>
        <taxon>Fungi incertae sedis</taxon>
        <taxon>Mucoromycota</taxon>
        <taxon>Glomeromycotina</taxon>
        <taxon>Glomeromycetes</taxon>
        <taxon>Glomerales</taxon>
        <taxon>Glomeraceae</taxon>
        <taxon>Rhizophagus</taxon>
    </lineage>
</organism>
<dbReference type="Proteomes" id="UP000232722">
    <property type="component" value="Unassembled WGS sequence"/>
</dbReference>
<sequence length="90" mass="10535">MTLNLLKLTLKSASNMLHIHRIILYNLQLKIAVHLDYIKELEELQDLINELVLPNNQEKETEELDSDSLPPITHNKAVELYDKVILYLEQ</sequence>
<accession>A0A2N0NNV9</accession>
<reference evidence="1 2" key="1">
    <citation type="submission" date="2016-04" db="EMBL/GenBank/DDBJ databases">
        <title>Genome analyses suggest a sexual origin of heterokaryosis in a supposedly ancient asexual fungus.</title>
        <authorList>
            <person name="Ropars J."/>
            <person name="Sedzielewska K."/>
            <person name="Noel J."/>
            <person name="Charron P."/>
            <person name="Farinelli L."/>
            <person name="Marton T."/>
            <person name="Kruger M."/>
            <person name="Pelin A."/>
            <person name="Brachmann A."/>
            <person name="Corradi N."/>
        </authorList>
    </citation>
    <scope>NUCLEOTIDE SEQUENCE [LARGE SCALE GENOMIC DNA]</scope>
    <source>
        <strain evidence="1 2">A5</strain>
    </source>
</reference>
<evidence type="ECO:0000313" key="1">
    <source>
        <dbReference type="EMBL" id="PKB96258.1"/>
    </source>
</evidence>
<dbReference type="AlphaFoldDB" id="A0A2N0NNV9"/>
<protein>
    <submittedName>
        <fullName evidence="1">Uncharacterized protein</fullName>
    </submittedName>
</protein>
<dbReference type="EMBL" id="LLXJ01004018">
    <property type="protein sequence ID" value="PKB96258.1"/>
    <property type="molecule type" value="Genomic_DNA"/>
</dbReference>
<proteinExistence type="predicted"/>
<comment type="caution">
    <text evidence="1">The sequence shown here is derived from an EMBL/GenBank/DDBJ whole genome shotgun (WGS) entry which is preliminary data.</text>
</comment>
<reference evidence="1 2" key="2">
    <citation type="submission" date="2017-09" db="EMBL/GenBank/DDBJ databases">
        <title>Extensive intraspecific genome diversity in a model arbuscular mycorrhizal fungus.</title>
        <authorList>
            <person name="Chen E.C."/>
            <person name="Morin E."/>
            <person name="Beaudet D."/>
            <person name="Noel J."/>
            <person name="Ndikumana S."/>
            <person name="Charron P."/>
            <person name="St-Onge C."/>
            <person name="Giorgi J."/>
            <person name="Grigoriev I.V."/>
            <person name="Roux C."/>
            <person name="Martin F.M."/>
            <person name="Corradi N."/>
        </authorList>
    </citation>
    <scope>NUCLEOTIDE SEQUENCE [LARGE SCALE GENOMIC DNA]</scope>
    <source>
        <strain evidence="1 2">A5</strain>
    </source>
</reference>
<name>A0A2N0NNV9_9GLOM</name>
<gene>
    <name evidence="1" type="ORF">RhiirA5_435139</name>
</gene>
<evidence type="ECO:0000313" key="2">
    <source>
        <dbReference type="Proteomes" id="UP000232722"/>
    </source>
</evidence>